<dbReference type="InterPro" id="IPR050546">
    <property type="entry name" value="Glycosyl_Hydrlase_16"/>
</dbReference>
<accession>A0A5B8V667</accession>
<dbReference type="RefSeq" id="WP_147188532.1">
    <property type="nucleotide sequence ID" value="NZ_CP042435.1"/>
</dbReference>
<dbReference type="InterPro" id="IPR000757">
    <property type="entry name" value="Beta-glucanase-like"/>
</dbReference>
<dbReference type="EMBL" id="CP042435">
    <property type="protein sequence ID" value="QEC66732.1"/>
    <property type="molecule type" value="Genomic_DNA"/>
</dbReference>
<dbReference type="PANTHER" id="PTHR10963:SF55">
    <property type="entry name" value="GLYCOSIDE HYDROLASE FAMILY 16 PROTEIN"/>
    <property type="match status" value="1"/>
</dbReference>
<dbReference type="PROSITE" id="PS51762">
    <property type="entry name" value="GH16_2"/>
    <property type="match status" value="1"/>
</dbReference>
<dbReference type="GO" id="GO:0005975">
    <property type="term" value="P:carbohydrate metabolic process"/>
    <property type="evidence" value="ECO:0007669"/>
    <property type="project" value="InterPro"/>
</dbReference>
<name>A0A5B8V667_9BACT</name>
<reference evidence="3 4" key="1">
    <citation type="journal article" date="2016" name="Int. J. Syst. Evol. Microbiol.">
        <title>Panacibacter ginsenosidivorans gen. nov., sp. nov., with ginsenoside converting activity isolated from soil of a ginseng field.</title>
        <authorList>
            <person name="Siddiqi M.Z."/>
            <person name="Muhammad Shafi S."/>
            <person name="Choi K.D."/>
            <person name="Im W.T."/>
        </authorList>
    </citation>
    <scope>NUCLEOTIDE SEQUENCE [LARGE SCALE GENOMIC DNA]</scope>
    <source>
        <strain evidence="3 4">Gsoil1550</strain>
    </source>
</reference>
<gene>
    <name evidence="3" type="ORF">FRZ67_05225</name>
</gene>
<dbReference type="Gene3D" id="2.60.120.200">
    <property type="match status" value="1"/>
</dbReference>
<dbReference type="PROSITE" id="PS51257">
    <property type="entry name" value="PROKAR_LIPOPROTEIN"/>
    <property type="match status" value="1"/>
</dbReference>
<comment type="similarity">
    <text evidence="1">Belongs to the glycosyl hydrolase 16 family.</text>
</comment>
<keyword evidence="4" id="KW-1185">Reference proteome</keyword>
<dbReference type="CDD" id="cd08023">
    <property type="entry name" value="GH16_laminarinase_like"/>
    <property type="match status" value="1"/>
</dbReference>
<evidence type="ECO:0000259" key="2">
    <source>
        <dbReference type="PROSITE" id="PS51762"/>
    </source>
</evidence>
<dbReference type="KEGG" id="pgin:FRZ67_05225"/>
<dbReference type="Pfam" id="PF00722">
    <property type="entry name" value="Glyco_hydro_16"/>
    <property type="match status" value="1"/>
</dbReference>
<sequence length="271" mass="30995">MKNFSRHTKHIILFTFAPVLFFTSCNGVPKDETSATPAEDSNGYKLIWSDEFNKSFVDTSNWVYDIGGEGWGNHEQEYYQADNATVENGNLVITGKKEDKSGNHYTSSRMKTKGKHEFLYGKIEARIKIPVGQGLWPAFWMLGSNIDAIPWPACGETDIMEHINTDSLLFGTPHWDNNGHVMKGDTTLYTPSDYHIYGIDWDSTAIRWYVDGKQYHELDITNNINSTEEFHRPFFILLNLAIGGDWPGQQIDESKIPAKMYVDYVRVYQKG</sequence>
<organism evidence="3 4">
    <name type="scientific">Panacibacter ginsenosidivorans</name>
    <dbReference type="NCBI Taxonomy" id="1813871"/>
    <lineage>
        <taxon>Bacteria</taxon>
        <taxon>Pseudomonadati</taxon>
        <taxon>Bacteroidota</taxon>
        <taxon>Chitinophagia</taxon>
        <taxon>Chitinophagales</taxon>
        <taxon>Chitinophagaceae</taxon>
        <taxon>Panacibacter</taxon>
    </lineage>
</organism>
<evidence type="ECO:0000313" key="4">
    <source>
        <dbReference type="Proteomes" id="UP000321533"/>
    </source>
</evidence>
<evidence type="ECO:0000313" key="3">
    <source>
        <dbReference type="EMBL" id="QEC66732.1"/>
    </source>
</evidence>
<dbReference type="PANTHER" id="PTHR10963">
    <property type="entry name" value="GLYCOSYL HYDROLASE-RELATED"/>
    <property type="match status" value="1"/>
</dbReference>
<feature type="domain" description="GH16" evidence="2">
    <location>
        <begin position="31"/>
        <end position="271"/>
    </location>
</feature>
<dbReference type="OrthoDB" id="9809583at2"/>
<dbReference type="GO" id="GO:0004553">
    <property type="term" value="F:hydrolase activity, hydrolyzing O-glycosyl compounds"/>
    <property type="evidence" value="ECO:0007669"/>
    <property type="project" value="InterPro"/>
</dbReference>
<dbReference type="Proteomes" id="UP000321533">
    <property type="component" value="Chromosome"/>
</dbReference>
<dbReference type="SUPFAM" id="SSF49899">
    <property type="entry name" value="Concanavalin A-like lectins/glucanases"/>
    <property type="match status" value="1"/>
</dbReference>
<protein>
    <submittedName>
        <fullName evidence="3">Glycoside hydrolase family 16 protein</fullName>
    </submittedName>
</protein>
<dbReference type="InterPro" id="IPR013320">
    <property type="entry name" value="ConA-like_dom_sf"/>
</dbReference>
<keyword evidence="3" id="KW-0378">Hydrolase</keyword>
<evidence type="ECO:0000256" key="1">
    <source>
        <dbReference type="ARBA" id="ARBA00006865"/>
    </source>
</evidence>
<dbReference type="AlphaFoldDB" id="A0A5B8V667"/>
<proteinExistence type="inferred from homology"/>